<evidence type="ECO:0000313" key="9">
    <source>
        <dbReference type="EMBL" id="AFT71442.1"/>
    </source>
</evidence>
<evidence type="ECO:0000256" key="2">
    <source>
        <dbReference type="ARBA" id="ARBA00010075"/>
    </source>
</evidence>
<dbReference type="eggNOG" id="COG3039">
    <property type="taxonomic scope" value="Bacteria"/>
</dbReference>
<dbReference type="InterPro" id="IPR047959">
    <property type="entry name" value="Transpos_IS5"/>
</dbReference>
<dbReference type="HOGENOM" id="CLU_049873_1_2_6"/>
<dbReference type="PANTHER" id="PTHR35604:SF2">
    <property type="entry name" value="TRANSPOSASE INSH FOR INSERTION SEQUENCE ELEMENT IS5A-RELATED"/>
    <property type="match status" value="1"/>
</dbReference>
<evidence type="ECO:0000256" key="1">
    <source>
        <dbReference type="ARBA" id="ARBA00003544"/>
    </source>
</evidence>
<reference evidence="9 10" key="1">
    <citation type="journal article" date="2012" name="J. Bacteriol.">
        <title>Complete genome sequence of Alcanivorax dieselolei type strain B5.</title>
        <authorList>
            <person name="Lai Q."/>
            <person name="Li W."/>
            <person name="Shao Z."/>
        </authorList>
    </citation>
    <scope>NUCLEOTIDE SEQUENCE [LARGE SCALE GENOMIC DNA]</scope>
    <source>
        <strain evidence="10">DSM 16502 / CGMCC 1.3690 / B-5</strain>
    </source>
</reference>
<dbReference type="Pfam" id="PF01609">
    <property type="entry name" value="DDE_Tnp_1"/>
    <property type="match status" value="1"/>
</dbReference>
<evidence type="ECO:0000256" key="6">
    <source>
        <dbReference type="SAM" id="MobiDB-lite"/>
    </source>
</evidence>
<dbReference type="GO" id="GO:0006313">
    <property type="term" value="P:DNA transposition"/>
    <property type="evidence" value="ECO:0007669"/>
    <property type="project" value="InterPro"/>
</dbReference>
<dbReference type="Proteomes" id="UP000006286">
    <property type="component" value="Chromosome"/>
</dbReference>
<accession>K0CI75</accession>
<sequence length="211" mass="24209">MSQLTFAEAEYEQKKRKTRREVFLEKLDKLLPWSSLETAIAKYYASNRTGRPAYPLSAMLRIHIMQVIYNLSDPAMEDALYEIESMRRFAGICLAQVPDETTILNFRHLLERHGLGKKLFKKINRKLDQHGLIVREGSIIDATIVEAPSSTKNKAKQRDPEMHQTKKGNQWHFGMKCHIGVDDTVGLIHRLATSAANEHDLNMADRLLHGE</sequence>
<dbReference type="GO" id="GO:0004803">
    <property type="term" value="F:transposase activity"/>
    <property type="evidence" value="ECO:0007669"/>
    <property type="project" value="InterPro"/>
</dbReference>
<evidence type="ECO:0000259" key="7">
    <source>
        <dbReference type="Pfam" id="PF01609"/>
    </source>
</evidence>
<evidence type="ECO:0000259" key="8">
    <source>
        <dbReference type="Pfam" id="PF05598"/>
    </source>
</evidence>
<dbReference type="Pfam" id="PF05598">
    <property type="entry name" value="DUF772"/>
    <property type="match status" value="1"/>
</dbReference>
<comment type="function">
    <text evidence="1">Involved in the transposition of the insertion sequence IS5.</text>
</comment>
<dbReference type="EMBL" id="CP003466">
    <property type="protein sequence ID" value="AFT71442.1"/>
    <property type="molecule type" value="Genomic_DNA"/>
</dbReference>
<keyword evidence="5" id="KW-0233">DNA recombination</keyword>
<evidence type="ECO:0000256" key="4">
    <source>
        <dbReference type="ARBA" id="ARBA00023125"/>
    </source>
</evidence>
<dbReference type="KEGG" id="adi:B5T_03175"/>
<dbReference type="AlphaFoldDB" id="K0CI75"/>
<evidence type="ECO:0000256" key="5">
    <source>
        <dbReference type="ARBA" id="ARBA00023172"/>
    </source>
</evidence>
<evidence type="ECO:0000256" key="3">
    <source>
        <dbReference type="ARBA" id="ARBA00022578"/>
    </source>
</evidence>
<evidence type="ECO:0000313" key="10">
    <source>
        <dbReference type="Proteomes" id="UP000006286"/>
    </source>
</evidence>
<feature type="region of interest" description="Disordered" evidence="6">
    <location>
        <begin position="149"/>
        <end position="169"/>
    </location>
</feature>
<name>K0CI75_ALCDB</name>
<feature type="domain" description="Transposase IS4-like" evidence="7">
    <location>
        <begin position="136"/>
        <end position="210"/>
    </location>
</feature>
<keyword evidence="10" id="KW-1185">Reference proteome</keyword>
<proteinExistence type="inferred from homology"/>
<keyword evidence="3" id="KW-0815">Transposition</keyword>
<dbReference type="PATRIC" id="fig|930169.3.peg.3135"/>
<dbReference type="NCBIfam" id="NF033581">
    <property type="entry name" value="transpos_IS5_4"/>
    <property type="match status" value="1"/>
</dbReference>
<keyword evidence="4" id="KW-0238">DNA-binding</keyword>
<dbReference type="InterPro" id="IPR008490">
    <property type="entry name" value="Transposase_InsH_N"/>
</dbReference>
<dbReference type="PANTHER" id="PTHR35604">
    <property type="entry name" value="TRANSPOSASE INSH FOR INSERTION SEQUENCE ELEMENT IS5A-RELATED"/>
    <property type="match status" value="1"/>
</dbReference>
<feature type="domain" description="Transposase InsH N-terminal" evidence="8">
    <location>
        <begin position="15"/>
        <end position="108"/>
    </location>
</feature>
<dbReference type="GO" id="GO:0003677">
    <property type="term" value="F:DNA binding"/>
    <property type="evidence" value="ECO:0007669"/>
    <property type="project" value="UniProtKB-KW"/>
</dbReference>
<protein>
    <submittedName>
        <fullName evidence="9">Transposase, IS4 family</fullName>
    </submittedName>
</protein>
<organism evidence="9 10">
    <name type="scientific">Alcanivorax dieselolei (strain DSM 16502 / CGMCC 1.3690 / MCCC 1A00001 / B-5)</name>
    <name type="common">Alloalcanivorax dieselolei</name>
    <dbReference type="NCBI Taxonomy" id="930169"/>
    <lineage>
        <taxon>Bacteria</taxon>
        <taxon>Pseudomonadati</taxon>
        <taxon>Pseudomonadota</taxon>
        <taxon>Gammaproteobacteria</taxon>
        <taxon>Oceanospirillales</taxon>
        <taxon>Alcanivoracaceae</taxon>
        <taxon>Alloalcanivorax</taxon>
    </lineage>
</organism>
<comment type="similarity">
    <text evidence="2">Belongs to the transposase 11 family.</text>
</comment>
<gene>
    <name evidence="9" type="ordered locus">B5T_03175</name>
</gene>
<dbReference type="InterPro" id="IPR002559">
    <property type="entry name" value="Transposase_11"/>
</dbReference>